<protein>
    <submittedName>
        <fullName evidence="1">Uncharacterized protein</fullName>
    </submittedName>
</protein>
<keyword evidence="2" id="KW-1185">Reference proteome</keyword>
<accession>A0ABR1H4H6</accession>
<gene>
    <name evidence="1" type="ORF">QQZ08_012165</name>
</gene>
<sequence>MTTTAEALLLQHPTNAVHNTLSYTASDKVWARAYKVIKNTKSHTVVRDGITHASFDDAFLPPLADDALRMRQPAVPPNNRHWRLETEADCENWFNTEIVNVVLSAWHAYPPITQTSHTKPLRDVNISENIDMTFSIKVGSRRYTMAIGEIKRNLLEPAVWQNGRVATAASQAKLSQELRGYAHKYQCPQVFCFDGATLVLLQFRARTVEELKDENCPVDCWTIPTENTACSLRYGLYRLLAQGWRRCQGEMVPSFSVGGLVPYREYFSGQPLWHYEGTYYREHPLGYTRSADPVSGALKWTYGRYEEFETGACWE</sequence>
<dbReference type="EMBL" id="JAZAVK010000222">
    <property type="protein sequence ID" value="KAK7415993.1"/>
    <property type="molecule type" value="Genomic_DNA"/>
</dbReference>
<name>A0ABR1H4H6_9HYPO</name>
<comment type="caution">
    <text evidence="1">The sequence shown here is derived from an EMBL/GenBank/DDBJ whole genome shotgun (WGS) entry which is preliminary data.</text>
</comment>
<organism evidence="1 2">
    <name type="scientific">Neonectria magnoliae</name>
    <dbReference type="NCBI Taxonomy" id="2732573"/>
    <lineage>
        <taxon>Eukaryota</taxon>
        <taxon>Fungi</taxon>
        <taxon>Dikarya</taxon>
        <taxon>Ascomycota</taxon>
        <taxon>Pezizomycotina</taxon>
        <taxon>Sordariomycetes</taxon>
        <taxon>Hypocreomycetidae</taxon>
        <taxon>Hypocreales</taxon>
        <taxon>Nectriaceae</taxon>
        <taxon>Neonectria</taxon>
    </lineage>
</organism>
<evidence type="ECO:0000313" key="2">
    <source>
        <dbReference type="Proteomes" id="UP001498421"/>
    </source>
</evidence>
<dbReference type="Proteomes" id="UP001498421">
    <property type="component" value="Unassembled WGS sequence"/>
</dbReference>
<proteinExistence type="predicted"/>
<reference evidence="1 2" key="1">
    <citation type="journal article" date="2025" name="Microbiol. Resour. Announc.">
        <title>Draft genome sequences for Neonectria magnoliae and Neonectria punicea, canker pathogens of Liriodendron tulipifera and Acer saccharum in West Virginia.</title>
        <authorList>
            <person name="Petronek H.M."/>
            <person name="Kasson M.T."/>
            <person name="Metheny A.M."/>
            <person name="Stauder C.M."/>
            <person name="Lovett B."/>
            <person name="Lynch S.C."/>
            <person name="Garnas J.R."/>
            <person name="Kasson L.R."/>
            <person name="Stajich J.E."/>
        </authorList>
    </citation>
    <scope>NUCLEOTIDE SEQUENCE [LARGE SCALE GENOMIC DNA]</scope>
    <source>
        <strain evidence="1 2">NRRL 64651</strain>
    </source>
</reference>
<evidence type="ECO:0000313" key="1">
    <source>
        <dbReference type="EMBL" id="KAK7415993.1"/>
    </source>
</evidence>